<name>A0A4R2RSS6_9BACL</name>
<keyword evidence="3" id="KW-1185">Reference proteome</keyword>
<keyword evidence="1" id="KW-0472">Membrane</keyword>
<evidence type="ECO:0000313" key="3">
    <source>
        <dbReference type="Proteomes" id="UP000294746"/>
    </source>
</evidence>
<keyword evidence="1" id="KW-1133">Transmembrane helix</keyword>
<reference evidence="2 3" key="1">
    <citation type="submission" date="2019-03" db="EMBL/GenBank/DDBJ databases">
        <title>Genomic Encyclopedia of Type Strains, Phase IV (KMG-IV): sequencing the most valuable type-strain genomes for metagenomic binning, comparative biology and taxonomic classification.</title>
        <authorList>
            <person name="Goeker M."/>
        </authorList>
    </citation>
    <scope>NUCLEOTIDE SEQUENCE [LARGE SCALE GENOMIC DNA]</scope>
    <source>
        <strain evidence="2 3">DSM 46831</strain>
    </source>
</reference>
<sequence>MSMITEFFQNLLAGFAWIIIFSLVVWMGGLVVLLIMELFSPNELFIKEYLWKVWKMFRMIFEWSSYGGIIAGLVMTQTSGEVYANVMISLAAVILSVFHLSWRRHSKPKPIRDVT</sequence>
<dbReference type="AlphaFoldDB" id="A0A4R2RSS6"/>
<protein>
    <submittedName>
        <fullName evidence="2">Uncharacterized protein</fullName>
    </submittedName>
</protein>
<organism evidence="2 3">
    <name type="scientific">Baia soyae</name>
    <dbReference type="NCBI Taxonomy" id="1544746"/>
    <lineage>
        <taxon>Bacteria</taxon>
        <taxon>Bacillati</taxon>
        <taxon>Bacillota</taxon>
        <taxon>Bacilli</taxon>
        <taxon>Bacillales</taxon>
        <taxon>Thermoactinomycetaceae</taxon>
        <taxon>Baia</taxon>
    </lineage>
</organism>
<feature type="transmembrane region" description="Helical" evidence="1">
    <location>
        <begin position="82"/>
        <end position="102"/>
    </location>
</feature>
<keyword evidence="1" id="KW-0812">Transmembrane</keyword>
<feature type="transmembrane region" description="Helical" evidence="1">
    <location>
        <begin position="12"/>
        <end position="35"/>
    </location>
</feature>
<proteinExistence type="predicted"/>
<evidence type="ECO:0000313" key="2">
    <source>
        <dbReference type="EMBL" id="TCP66268.1"/>
    </source>
</evidence>
<dbReference type="RefSeq" id="WP_131849107.1">
    <property type="nucleotide sequence ID" value="NZ_SLXV01000025.1"/>
</dbReference>
<dbReference type="Proteomes" id="UP000294746">
    <property type="component" value="Unassembled WGS sequence"/>
</dbReference>
<dbReference type="OrthoDB" id="2991025at2"/>
<accession>A0A4R2RSS6</accession>
<dbReference type="EMBL" id="SLXV01000025">
    <property type="protein sequence ID" value="TCP66268.1"/>
    <property type="molecule type" value="Genomic_DNA"/>
</dbReference>
<gene>
    <name evidence="2" type="ORF">EDD57_12518</name>
</gene>
<evidence type="ECO:0000256" key="1">
    <source>
        <dbReference type="SAM" id="Phobius"/>
    </source>
</evidence>
<comment type="caution">
    <text evidence="2">The sequence shown here is derived from an EMBL/GenBank/DDBJ whole genome shotgun (WGS) entry which is preliminary data.</text>
</comment>